<dbReference type="AlphaFoldDB" id="A0A022PXF9"/>
<proteinExistence type="predicted"/>
<accession>A0A022PXF9</accession>
<protein>
    <submittedName>
        <fullName evidence="1">Uncharacterized protein</fullName>
    </submittedName>
</protein>
<evidence type="ECO:0000313" key="1">
    <source>
        <dbReference type="EMBL" id="EYU19508.1"/>
    </source>
</evidence>
<dbReference type="EMBL" id="KI632289">
    <property type="protein sequence ID" value="EYU19508.1"/>
    <property type="molecule type" value="Genomic_DNA"/>
</dbReference>
<sequence>MCVYIYFQAARYWPAAETYFLDVRRGTILMTRPGKTSSGSCICGFLSTMYGSPHFSLIVLSVSPSPTTYISSHGRSAICRPLTTTASSSSVEAELVIRTRAIKPTQQNNMVASATAADAFM</sequence>
<keyword evidence="2" id="KW-1185">Reference proteome</keyword>
<name>A0A022PXF9_ERYGU</name>
<reference evidence="1 2" key="1">
    <citation type="journal article" date="2013" name="Proc. Natl. Acad. Sci. U.S.A.">
        <title>Fine-scale variation in meiotic recombination in Mimulus inferred from population shotgun sequencing.</title>
        <authorList>
            <person name="Hellsten U."/>
            <person name="Wright K.M."/>
            <person name="Jenkins J."/>
            <person name="Shu S."/>
            <person name="Yuan Y."/>
            <person name="Wessler S.R."/>
            <person name="Schmutz J."/>
            <person name="Willis J.H."/>
            <person name="Rokhsar D.S."/>
        </authorList>
    </citation>
    <scope>NUCLEOTIDE SEQUENCE [LARGE SCALE GENOMIC DNA]</scope>
    <source>
        <strain evidence="2">cv. DUN x IM62</strain>
    </source>
</reference>
<organism evidence="1 2">
    <name type="scientific">Erythranthe guttata</name>
    <name type="common">Yellow monkey flower</name>
    <name type="synonym">Mimulus guttatus</name>
    <dbReference type="NCBI Taxonomy" id="4155"/>
    <lineage>
        <taxon>Eukaryota</taxon>
        <taxon>Viridiplantae</taxon>
        <taxon>Streptophyta</taxon>
        <taxon>Embryophyta</taxon>
        <taxon>Tracheophyta</taxon>
        <taxon>Spermatophyta</taxon>
        <taxon>Magnoliopsida</taxon>
        <taxon>eudicotyledons</taxon>
        <taxon>Gunneridae</taxon>
        <taxon>Pentapetalae</taxon>
        <taxon>asterids</taxon>
        <taxon>lamiids</taxon>
        <taxon>Lamiales</taxon>
        <taxon>Phrymaceae</taxon>
        <taxon>Erythranthe</taxon>
    </lineage>
</organism>
<gene>
    <name evidence="1" type="ORF">MIMGU_mgv1a016454mg</name>
</gene>
<evidence type="ECO:0000313" key="2">
    <source>
        <dbReference type="Proteomes" id="UP000030748"/>
    </source>
</evidence>
<dbReference type="Proteomes" id="UP000030748">
    <property type="component" value="Unassembled WGS sequence"/>
</dbReference>